<comment type="caution">
    <text evidence="6">The sequence shown here is derived from an EMBL/GenBank/DDBJ whole genome shotgun (WGS) entry which is preliminary data.</text>
</comment>
<dbReference type="InterPro" id="IPR006086">
    <property type="entry name" value="XPG-I_dom"/>
</dbReference>
<sequence length="517" mass="56898">MGIEGLWKVVEPAMERVDFTAFLINHVPPSPPNRRGYYRLGVDVSVWLRQCCAPFQRAHAQAGQNPELRTFYYRLVDLFVRPVAVVFVVDGPGRPTIKRGTRVIPKPHWLTAGAKDLVDAFGFDWIEALGEAEAELASMNAQGVIDGVMSDDSDALVFGARIVIRNLPKKKSRVKVDTLSENKMPPPGDLLLVAVLAGSDYSKGLEGCGIKTALGLARYGLGTSLLSQAWDAVYTGDGYRLPLDEWRDSLRYYLHHDPDGYVGRQNVVLAASVADDFPDIDVVMAHVRPLTTGGDCIPLDAEFGRSARFRVARIGQLCDKFFSWDAKKMADKMVKSVWPGVVMRLLGAEKHGLDWAEHQISKDDCNLILDSIESVKTRTRTATGYMERRLTVNISPIRDATFSLLPSSPNATPKSSTLTTWVPASVIAENRVSKARVHRDTSHRNASHLPDPARSSLAPSSPLRFSPSMLQPSLSPSPPPPSSLLAEYMLPRPQPSHIIDLTGNDNDDEGVIDLTLD</sequence>
<dbReference type="SMART" id="SM00484">
    <property type="entry name" value="XPGI"/>
    <property type="match status" value="1"/>
</dbReference>
<evidence type="ECO:0000256" key="3">
    <source>
        <dbReference type="SAM" id="MobiDB-lite"/>
    </source>
</evidence>
<feature type="domain" description="XPG N-terminal" evidence="5">
    <location>
        <begin position="1"/>
        <end position="112"/>
    </location>
</feature>
<dbReference type="PANTHER" id="PTHR11081:SF75">
    <property type="entry name" value="ENDONUCLEASE, PUTATIVE (AFU_ORTHOLOGUE AFUA_3G13260)-RELATED"/>
    <property type="match status" value="1"/>
</dbReference>
<feature type="compositionally biased region" description="Low complexity" evidence="3">
    <location>
        <begin position="452"/>
        <end position="474"/>
    </location>
</feature>
<reference evidence="6 7" key="1">
    <citation type="journal article" date="2015" name="Sci. Rep.">
        <title>Chromosome-level genome map provides insights into diverse defense mechanisms in the medicinal fungus Ganoderma sinense.</title>
        <authorList>
            <person name="Zhu Y."/>
            <person name="Xu J."/>
            <person name="Sun C."/>
            <person name="Zhou S."/>
            <person name="Xu H."/>
            <person name="Nelson D.R."/>
            <person name="Qian J."/>
            <person name="Song J."/>
            <person name="Luo H."/>
            <person name="Xiang L."/>
            <person name="Li Y."/>
            <person name="Xu Z."/>
            <person name="Ji A."/>
            <person name="Wang L."/>
            <person name="Lu S."/>
            <person name="Hayward A."/>
            <person name="Sun W."/>
            <person name="Li X."/>
            <person name="Schwartz D.C."/>
            <person name="Wang Y."/>
            <person name="Chen S."/>
        </authorList>
    </citation>
    <scope>NUCLEOTIDE SEQUENCE [LARGE SCALE GENOMIC DNA]</scope>
    <source>
        <strain evidence="6 7">ZZ0214-1</strain>
    </source>
</reference>
<gene>
    <name evidence="6" type="ORF">GSI_07893</name>
</gene>
<dbReference type="InterPro" id="IPR006084">
    <property type="entry name" value="XPG/Rad2"/>
</dbReference>
<dbReference type="GO" id="GO:0006281">
    <property type="term" value="P:DNA repair"/>
    <property type="evidence" value="ECO:0007669"/>
    <property type="project" value="UniProtKB-ARBA"/>
</dbReference>
<organism evidence="6 7">
    <name type="scientific">Ganoderma sinense ZZ0214-1</name>
    <dbReference type="NCBI Taxonomy" id="1077348"/>
    <lineage>
        <taxon>Eukaryota</taxon>
        <taxon>Fungi</taxon>
        <taxon>Dikarya</taxon>
        <taxon>Basidiomycota</taxon>
        <taxon>Agaricomycotina</taxon>
        <taxon>Agaricomycetes</taxon>
        <taxon>Polyporales</taxon>
        <taxon>Polyporaceae</taxon>
        <taxon>Ganoderma</taxon>
    </lineage>
</organism>
<proteinExistence type="predicted"/>
<feature type="domain" description="XPG-I" evidence="4">
    <location>
        <begin position="119"/>
        <end position="190"/>
    </location>
</feature>
<evidence type="ECO:0000256" key="1">
    <source>
        <dbReference type="ARBA" id="ARBA00022722"/>
    </source>
</evidence>
<feature type="compositionally biased region" description="Acidic residues" evidence="3">
    <location>
        <begin position="505"/>
        <end position="517"/>
    </location>
</feature>
<keyword evidence="7" id="KW-1185">Reference proteome</keyword>
<evidence type="ECO:0000259" key="4">
    <source>
        <dbReference type="SMART" id="SM00484"/>
    </source>
</evidence>
<dbReference type="Pfam" id="PF00752">
    <property type="entry name" value="XPG_N"/>
    <property type="match status" value="1"/>
</dbReference>
<keyword evidence="2" id="KW-0378">Hydrolase</keyword>
<evidence type="ECO:0000259" key="5">
    <source>
        <dbReference type="SMART" id="SM00485"/>
    </source>
</evidence>
<dbReference type="SUPFAM" id="SSF88723">
    <property type="entry name" value="PIN domain-like"/>
    <property type="match status" value="1"/>
</dbReference>
<dbReference type="SMART" id="SM00485">
    <property type="entry name" value="XPGN"/>
    <property type="match status" value="1"/>
</dbReference>
<dbReference type="InterPro" id="IPR006085">
    <property type="entry name" value="XPG_DNA_repair_N"/>
</dbReference>
<dbReference type="Gene3D" id="3.40.50.1010">
    <property type="entry name" value="5'-nuclease"/>
    <property type="match status" value="2"/>
</dbReference>
<evidence type="ECO:0008006" key="8">
    <source>
        <dbReference type="Google" id="ProtNLM"/>
    </source>
</evidence>
<dbReference type="PRINTS" id="PR00853">
    <property type="entry name" value="XPGRADSUPER"/>
</dbReference>
<dbReference type="GO" id="GO:0017108">
    <property type="term" value="F:5'-flap endonuclease activity"/>
    <property type="evidence" value="ECO:0007669"/>
    <property type="project" value="TreeGrafter"/>
</dbReference>
<evidence type="ECO:0000256" key="2">
    <source>
        <dbReference type="ARBA" id="ARBA00022801"/>
    </source>
</evidence>
<dbReference type="InterPro" id="IPR036279">
    <property type="entry name" value="5-3_exonuclease_C_sf"/>
</dbReference>
<keyword evidence="1" id="KW-0540">Nuclease</keyword>
<dbReference type="OrthoDB" id="2959108at2759"/>
<name>A0A2G8S870_9APHY</name>
<dbReference type="Pfam" id="PF00867">
    <property type="entry name" value="XPG_I"/>
    <property type="match status" value="1"/>
</dbReference>
<evidence type="ECO:0000313" key="6">
    <source>
        <dbReference type="EMBL" id="PIL29982.1"/>
    </source>
</evidence>
<dbReference type="EMBL" id="AYKW01000017">
    <property type="protein sequence ID" value="PIL29982.1"/>
    <property type="molecule type" value="Genomic_DNA"/>
</dbReference>
<accession>A0A2G8S870</accession>
<protein>
    <recommendedName>
        <fullName evidence="8">XPG-I domain-containing protein</fullName>
    </recommendedName>
</protein>
<dbReference type="Proteomes" id="UP000230002">
    <property type="component" value="Unassembled WGS sequence"/>
</dbReference>
<dbReference type="STRING" id="1077348.A0A2G8S870"/>
<evidence type="ECO:0000313" key="7">
    <source>
        <dbReference type="Proteomes" id="UP000230002"/>
    </source>
</evidence>
<dbReference type="AlphaFoldDB" id="A0A2G8S870"/>
<dbReference type="CDD" id="cd09870">
    <property type="entry name" value="PIN_YEN1"/>
    <property type="match status" value="1"/>
</dbReference>
<feature type="region of interest" description="Disordered" evidence="3">
    <location>
        <begin position="432"/>
        <end position="517"/>
    </location>
</feature>
<dbReference type="SUPFAM" id="SSF47807">
    <property type="entry name" value="5' to 3' exonuclease, C-terminal subdomain"/>
    <property type="match status" value="1"/>
</dbReference>
<dbReference type="InterPro" id="IPR029060">
    <property type="entry name" value="PIN-like_dom_sf"/>
</dbReference>
<dbReference type="PANTHER" id="PTHR11081">
    <property type="entry name" value="FLAP ENDONUCLEASE FAMILY MEMBER"/>
    <property type="match status" value="1"/>
</dbReference>